<dbReference type="Proteomes" id="UP001180020">
    <property type="component" value="Unassembled WGS sequence"/>
</dbReference>
<gene>
    <name evidence="2" type="ORF">QJS10_CPB13g00152</name>
</gene>
<proteinExistence type="predicted"/>
<dbReference type="PANTHER" id="PTHR31589:SF235">
    <property type="entry name" value="PROTEIN, PUTATIVE (DUF239)-RELATED"/>
    <property type="match status" value="1"/>
</dbReference>
<reference evidence="2" key="2">
    <citation type="submission" date="2023-06" db="EMBL/GenBank/DDBJ databases">
        <authorList>
            <person name="Ma L."/>
            <person name="Liu K.-W."/>
            <person name="Li Z."/>
            <person name="Hsiao Y.-Y."/>
            <person name="Qi Y."/>
            <person name="Fu T."/>
            <person name="Tang G."/>
            <person name="Zhang D."/>
            <person name="Sun W.-H."/>
            <person name="Liu D.-K."/>
            <person name="Li Y."/>
            <person name="Chen G.-Z."/>
            <person name="Liu X.-D."/>
            <person name="Liao X.-Y."/>
            <person name="Jiang Y.-T."/>
            <person name="Yu X."/>
            <person name="Hao Y."/>
            <person name="Huang J."/>
            <person name="Zhao X.-W."/>
            <person name="Ke S."/>
            <person name="Chen Y.-Y."/>
            <person name="Wu W.-L."/>
            <person name="Hsu J.-L."/>
            <person name="Lin Y.-F."/>
            <person name="Huang M.-D."/>
            <person name="Li C.-Y."/>
            <person name="Huang L."/>
            <person name="Wang Z.-W."/>
            <person name="Zhao X."/>
            <person name="Zhong W.-Y."/>
            <person name="Peng D.-H."/>
            <person name="Ahmad S."/>
            <person name="Lan S."/>
            <person name="Zhang J.-S."/>
            <person name="Tsai W.-C."/>
            <person name="Van De Peer Y."/>
            <person name="Liu Z.-J."/>
        </authorList>
    </citation>
    <scope>NUCLEOTIDE SEQUENCE</scope>
    <source>
        <strain evidence="2">CP</strain>
        <tissue evidence="2">Leaves</tissue>
    </source>
</reference>
<dbReference type="Pfam" id="PF03080">
    <property type="entry name" value="Neprosin"/>
    <property type="match status" value="4"/>
</dbReference>
<feature type="domain" description="Neprosin PEP catalytic" evidence="1">
    <location>
        <begin position="370"/>
        <end position="633"/>
    </location>
</feature>
<dbReference type="PANTHER" id="PTHR31589">
    <property type="entry name" value="PROTEIN, PUTATIVE (DUF239)-RELATED-RELATED"/>
    <property type="match status" value="1"/>
</dbReference>
<protein>
    <recommendedName>
        <fullName evidence="1">Neprosin PEP catalytic domain-containing protein</fullName>
    </recommendedName>
</protein>
<organism evidence="2 3">
    <name type="scientific">Acorus calamus</name>
    <name type="common">Sweet flag</name>
    <dbReference type="NCBI Taxonomy" id="4465"/>
    <lineage>
        <taxon>Eukaryota</taxon>
        <taxon>Viridiplantae</taxon>
        <taxon>Streptophyta</taxon>
        <taxon>Embryophyta</taxon>
        <taxon>Tracheophyta</taxon>
        <taxon>Spermatophyta</taxon>
        <taxon>Magnoliopsida</taxon>
        <taxon>Liliopsida</taxon>
        <taxon>Acoraceae</taxon>
        <taxon>Acorus</taxon>
    </lineage>
</organism>
<evidence type="ECO:0000259" key="1">
    <source>
        <dbReference type="PROSITE" id="PS52045"/>
    </source>
</evidence>
<name>A0AAV9DH84_ACOCL</name>
<dbReference type="AlphaFoldDB" id="A0AAV9DH84"/>
<evidence type="ECO:0000313" key="3">
    <source>
        <dbReference type="Proteomes" id="UP001180020"/>
    </source>
</evidence>
<dbReference type="Pfam" id="PF14365">
    <property type="entry name" value="Neprosin_AP"/>
    <property type="match status" value="2"/>
</dbReference>
<sequence length="883" mass="99664">MGSGHFANLGDGKAAYFKQTEVIYTPGGDFTPVPPFEQHRFQSSPNCYTVTMPQKLPNKEDGDIFDCIDLYKQPSLDHPLLKNHSIQMEPSSYPSSAIDKFFSINKFQNISIGIERCPKRTVLIRRIRKEELLASQHLANSFSRSLQADSDIKLHWAYVQTNIKWARDYYGAKAAINVYGLREIKSPQSTHSQIWVIGYKKGLEHDFNTIQVGWHDRSTHNWWLTLDGTKVGYWPKELFSWLSEKARGVIWGGVAGGPKNLRSPPMGSGHFANLGDGKAAFFKEAEKEDGDIFDCVDIYKQPSLDHPLLKNHSIQMEPSYYPSSVIDKFSSINKFQNISIGIEGCPEGTVLIRRIHKEELLASQYLTNSFSDVKLHWAYIQTNIKRQRDYYGAKAAINVYGLREIKSPQSTHAQIWVIGFKKGLNQDFNTVQAGWHVHPQLNGDSQSRLFIHWRNHGYKTPGCVNLLCPGFVQVSKSVAIGTTLPVSTFGGPQKEIIVSIFQDRSTRNWWLTLDGTKIGYWPKELFNWLSEKARGVIWGGVASAPKNGQTPPMGSGHFASLGDGKAAYFKQAEKEDGDVFDCVDIYKQPSLDHPLLKNHSIQMEPSYYPSSAIDKLSSINKFQNISIRIEGCPEGTVLIRRIREEELLASQYLTNSFSDVKLHWAYVQTNIKRQRDYYGAKAAINVYGLREIKSPQSTHAQIWVIGFKKGLEQDFNTVQAGWHVDPELHGDSQSRLFIHWRNHGYKTPGCVNLLCPGFVQVSKSVAIGTILPVSTFGGPQKEIILSIFQDRSTHNWWLTLDGTKIGYWPKELFNWLSEKARGVIWGGVASAPKNGRTPPMGSGHFASLGDGKAAYFKQAEIIIIWMRLLIRERPNPNAEAPTL</sequence>
<keyword evidence="3" id="KW-1185">Reference proteome</keyword>
<dbReference type="PROSITE" id="PS52045">
    <property type="entry name" value="NEPROSIN_PEP_CD"/>
    <property type="match status" value="3"/>
</dbReference>
<dbReference type="EMBL" id="JAUJYO010000013">
    <property type="protein sequence ID" value="KAK1300359.1"/>
    <property type="molecule type" value="Genomic_DNA"/>
</dbReference>
<evidence type="ECO:0000313" key="2">
    <source>
        <dbReference type="EMBL" id="KAK1300359.1"/>
    </source>
</evidence>
<dbReference type="InterPro" id="IPR004314">
    <property type="entry name" value="Neprosin"/>
</dbReference>
<feature type="domain" description="Neprosin PEP catalytic" evidence="1">
    <location>
        <begin position="657"/>
        <end position="883"/>
    </location>
</feature>
<accession>A0AAV9DH84</accession>
<feature type="domain" description="Neprosin PEP catalytic" evidence="1">
    <location>
        <begin position="88"/>
        <end position="346"/>
    </location>
</feature>
<dbReference type="InterPro" id="IPR025521">
    <property type="entry name" value="Neprosin_propep"/>
</dbReference>
<reference evidence="2" key="1">
    <citation type="journal article" date="2023" name="Nat. Commun.">
        <title>Diploid and tetraploid genomes of Acorus and the evolution of monocots.</title>
        <authorList>
            <person name="Ma L."/>
            <person name="Liu K.W."/>
            <person name="Li Z."/>
            <person name="Hsiao Y.Y."/>
            <person name="Qi Y."/>
            <person name="Fu T."/>
            <person name="Tang G.D."/>
            <person name="Zhang D."/>
            <person name="Sun W.H."/>
            <person name="Liu D.K."/>
            <person name="Li Y."/>
            <person name="Chen G.Z."/>
            <person name="Liu X.D."/>
            <person name="Liao X.Y."/>
            <person name="Jiang Y.T."/>
            <person name="Yu X."/>
            <person name="Hao Y."/>
            <person name="Huang J."/>
            <person name="Zhao X.W."/>
            <person name="Ke S."/>
            <person name="Chen Y.Y."/>
            <person name="Wu W.L."/>
            <person name="Hsu J.L."/>
            <person name="Lin Y.F."/>
            <person name="Huang M.D."/>
            <person name="Li C.Y."/>
            <person name="Huang L."/>
            <person name="Wang Z.W."/>
            <person name="Zhao X."/>
            <person name="Zhong W.Y."/>
            <person name="Peng D.H."/>
            <person name="Ahmad S."/>
            <person name="Lan S."/>
            <person name="Zhang J.S."/>
            <person name="Tsai W.C."/>
            <person name="Van de Peer Y."/>
            <person name="Liu Z.J."/>
        </authorList>
    </citation>
    <scope>NUCLEOTIDE SEQUENCE</scope>
    <source>
        <strain evidence="2">CP</strain>
    </source>
</reference>
<dbReference type="Gene3D" id="3.90.1320.10">
    <property type="entry name" value="Outer-capsid protein sigma 3, large lobe"/>
    <property type="match status" value="2"/>
</dbReference>
<comment type="caution">
    <text evidence="2">The sequence shown here is derived from an EMBL/GenBank/DDBJ whole genome shotgun (WGS) entry which is preliminary data.</text>
</comment>
<dbReference type="InterPro" id="IPR053168">
    <property type="entry name" value="Glutamic_endopeptidase"/>
</dbReference>